<feature type="transmembrane region" description="Helical" evidence="7">
    <location>
        <begin position="33"/>
        <end position="55"/>
    </location>
</feature>
<dbReference type="NCBIfam" id="TIGR00765">
    <property type="entry name" value="yihY_not_rbn"/>
    <property type="match status" value="1"/>
</dbReference>
<comment type="subcellular location">
    <subcellularLocation>
        <location evidence="1">Cell membrane</location>
        <topology evidence="1">Multi-pass membrane protein</topology>
    </subcellularLocation>
</comment>
<feature type="transmembrane region" description="Helical" evidence="7">
    <location>
        <begin position="132"/>
        <end position="162"/>
    </location>
</feature>
<dbReference type="EC" id="3.1.-.-" evidence="8"/>
<dbReference type="PANTHER" id="PTHR30213:SF0">
    <property type="entry name" value="UPF0761 MEMBRANE PROTEIN YIHY"/>
    <property type="match status" value="1"/>
</dbReference>
<sequence>MNKDTIFDFLRLLFKRFSRDRCLSHATNLSFTWLLSVVPLMTVSLAILTAFPVFAEISAELQKSFFTYLTPKSGAIQDVQKYITEFSAKATQLTSIGVVFLIVTALMLMNTIDNAFNEIWNVRIRRKPVIGFLVYWAVLTIGPLLVGVSLVVTSYLATLPFLSSTVANVSSNKIILNLLPIIATSFAFTLMYMVIPNRSVSFKHALIGGIVASILFELSKRGFTLYVTAFPTYKFIYGALSTIPIFLIWVYISWVVVLLGAEITHCLSIFQAHIERKSTKNNALYEVLDIIHVISIRQDKGQKVHSKDLLKDLPLHEEYELLKHLEDLSQAAIVKRTHSGEWVLARSLEVYSLYELYKACPCAIPVTHEGESLEKNKYPLLSTHLNQNLETMMALTLKELYDSNGDQSSNQVKSP</sequence>
<dbReference type="PANTHER" id="PTHR30213">
    <property type="entry name" value="INNER MEMBRANE PROTEIN YHJD"/>
    <property type="match status" value="1"/>
</dbReference>
<evidence type="ECO:0000256" key="3">
    <source>
        <dbReference type="ARBA" id="ARBA00022519"/>
    </source>
</evidence>
<dbReference type="AlphaFoldDB" id="A0A3B0YQ47"/>
<evidence type="ECO:0000256" key="2">
    <source>
        <dbReference type="ARBA" id="ARBA00022475"/>
    </source>
</evidence>
<gene>
    <name evidence="8" type="ORF">MNBD_GAMMA12-3646</name>
</gene>
<dbReference type="Pfam" id="PF03631">
    <property type="entry name" value="Virul_fac_BrkB"/>
    <property type="match status" value="1"/>
</dbReference>
<name>A0A3B0YQ47_9ZZZZ</name>
<dbReference type="GO" id="GO:0005886">
    <property type="term" value="C:plasma membrane"/>
    <property type="evidence" value="ECO:0007669"/>
    <property type="project" value="UniProtKB-SubCell"/>
</dbReference>
<reference evidence="8" key="1">
    <citation type="submission" date="2018-06" db="EMBL/GenBank/DDBJ databases">
        <authorList>
            <person name="Zhirakovskaya E."/>
        </authorList>
    </citation>
    <scope>NUCLEOTIDE SEQUENCE</scope>
</reference>
<dbReference type="NCBIfam" id="NF002457">
    <property type="entry name" value="PRK01637.1"/>
    <property type="match status" value="1"/>
</dbReference>
<feature type="transmembrane region" description="Helical" evidence="7">
    <location>
        <begin position="174"/>
        <end position="195"/>
    </location>
</feature>
<evidence type="ECO:0000256" key="7">
    <source>
        <dbReference type="SAM" id="Phobius"/>
    </source>
</evidence>
<organism evidence="8">
    <name type="scientific">hydrothermal vent metagenome</name>
    <dbReference type="NCBI Taxonomy" id="652676"/>
    <lineage>
        <taxon>unclassified sequences</taxon>
        <taxon>metagenomes</taxon>
        <taxon>ecological metagenomes</taxon>
    </lineage>
</organism>
<keyword evidence="8" id="KW-0378">Hydrolase</keyword>
<keyword evidence="3" id="KW-0997">Cell inner membrane</keyword>
<accession>A0A3B0YQ47</accession>
<keyword evidence="2" id="KW-1003">Cell membrane</keyword>
<keyword evidence="5 7" id="KW-1133">Transmembrane helix</keyword>
<dbReference type="HAMAP" id="MF_00672">
    <property type="entry name" value="UPF0761"/>
    <property type="match status" value="1"/>
</dbReference>
<dbReference type="InterPro" id="IPR023679">
    <property type="entry name" value="UPF0761_bac"/>
</dbReference>
<evidence type="ECO:0000256" key="5">
    <source>
        <dbReference type="ARBA" id="ARBA00022989"/>
    </source>
</evidence>
<proteinExistence type="inferred from homology"/>
<evidence type="ECO:0000256" key="4">
    <source>
        <dbReference type="ARBA" id="ARBA00022692"/>
    </source>
</evidence>
<evidence type="ECO:0000313" key="8">
    <source>
        <dbReference type="EMBL" id="VAW77372.1"/>
    </source>
</evidence>
<feature type="transmembrane region" description="Helical" evidence="7">
    <location>
        <begin position="239"/>
        <end position="261"/>
    </location>
</feature>
<feature type="transmembrane region" description="Helical" evidence="7">
    <location>
        <begin position="93"/>
        <end position="112"/>
    </location>
</feature>
<evidence type="ECO:0000256" key="1">
    <source>
        <dbReference type="ARBA" id="ARBA00004651"/>
    </source>
</evidence>
<protein>
    <submittedName>
        <fullName evidence="8">Ribonuclease BN</fullName>
        <ecNumber evidence="8">3.1.-.-</ecNumber>
    </submittedName>
</protein>
<keyword evidence="6 7" id="KW-0472">Membrane</keyword>
<dbReference type="EMBL" id="UOFL01000130">
    <property type="protein sequence ID" value="VAW77372.1"/>
    <property type="molecule type" value="Genomic_DNA"/>
</dbReference>
<dbReference type="GO" id="GO:0016787">
    <property type="term" value="F:hydrolase activity"/>
    <property type="evidence" value="ECO:0007669"/>
    <property type="project" value="UniProtKB-KW"/>
</dbReference>
<keyword evidence="4 7" id="KW-0812">Transmembrane</keyword>
<dbReference type="InterPro" id="IPR017039">
    <property type="entry name" value="Virul_fac_BrkB"/>
</dbReference>
<evidence type="ECO:0000256" key="6">
    <source>
        <dbReference type="ARBA" id="ARBA00023136"/>
    </source>
</evidence>